<feature type="non-terminal residue" evidence="1">
    <location>
        <position position="1"/>
    </location>
</feature>
<comment type="caution">
    <text evidence="1">The sequence shown here is derived from an EMBL/GenBank/DDBJ whole genome shotgun (WGS) entry which is preliminary data.</text>
</comment>
<evidence type="ECO:0000313" key="2">
    <source>
        <dbReference type="Proteomes" id="UP000663879"/>
    </source>
</evidence>
<evidence type="ECO:0000313" key="1">
    <source>
        <dbReference type="EMBL" id="CAF1124429.1"/>
    </source>
</evidence>
<protein>
    <submittedName>
        <fullName evidence="1">Uncharacterized protein</fullName>
    </submittedName>
</protein>
<name>A0A814QU60_9BILA</name>
<dbReference type="EMBL" id="CAJNOC010009066">
    <property type="protein sequence ID" value="CAF1124429.1"/>
    <property type="molecule type" value="Genomic_DNA"/>
</dbReference>
<sequence>KVKSFKTPDSEVIEDTEMSLVVEFVVSSSTKYEAKAVFDNRYELAEFEIELD</sequence>
<accession>A0A814QU60</accession>
<dbReference type="AlphaFoldDB" id="A0A814QU60"/>
<proteinExistence type="predicted"/>
<dbReference type="Proteomes" id="UP000663879">
    <property type="component" value="Unassembled WGS sequence"/>
</dbReference>
<organism evidence="1 2">
    <name type="scientific">Brachionus calyciflorus</name>
    <dbReference type="NCBI Taxonomy" id="104777"/>
    <lineage>
        <taxon>Eukaryota</taxon>
        <taxon>Metazoa</taxon>
        <taxon>Spiralia</taxon>
        <taxon>Gnathifera</taxon>
        <taxon>Rotifera</taxon>
        <taxon>Eurotatoria</taxon>
        <taxon>Monogononta</taxon>
        <taxon>Pseudotrocha</taxon>
        <taxon>Ploima</taxon>
        <taxon>Brachionidae</taxon>
        <taxon>Brachionus</taxon>
    </lineage>
</organism>
<reference evidence="1" key="1">
    <citation type="submission" date="2021-02" db="EMBL/GenBank/DDBJ databases">
        <authorList>
            <person name="Nowell W R."/>
        </authorList>
    </citation>
    <scope>NUCLEOTIDE SEQUENCE</scope>
    <source>
        <strain evidence="1">Ploen Becks lab</strain>
    </source>
</reference>
<gene>
    <name evidence="1" type="ORF">OXX778_LOCUS22191</name>
</gene>
<keyword evidence="2" id="KW-1185">Reference proteome</keyword>